<comment type="caution">
    <text evidence="1">The sequence shown here is derived from an EMBL/GenBank/DDBJ whole genome shotgun (WGS) entry which is preliminary data.</text>
</comment>
<proteinExistence type="predicted"/>
<evidence type="ECO:0000313" key="1">
    <source>
        <dbReference type="EMBL" id="CAG2201696.1"/>
    </source>
</evidence>
<sequence length="244" mass="28507">MSNAKLVKFINKTTSPPTTPKKYTPVILTDSKGNWLKQKVNPTNQVEHTIKWWSKSGANGKDRYKWLENNIRQKINDLGPIWLYIWFSTCDLTTYNKGYIAITAHGTDAIDNTMQYYHKCIELIQTFDNCRVTILDTPVYSIYHWNKGKHKTPDNFITQDKELTEQVVQLNNKIKEINSTLNSHTPKFSNDLQVRSKYKNGAHRTETNRSYYNFQLYADGIHPTNLLARTWLKKIATQAQIDCW</sequence>
<reference evidence="1" key="1">
    <citation type="submission" date="2021-03" db="EMBL/GenBank/DDBJ databases">
        <authorList>
            <person name="Bekaert M."/>
        </authorList>
    </citation>
    <scope>NUCLEOTIDE SEQUENCE</scope>
</reference>
<name>A0A8S3R0M5_MYTED</name>
<gene>
    <name evidence="1" type="ORF">MEDL_16324</name>
</gene>
<organism evidence="1 2">
    <name type="scientific">Mytilus edulis</name>
    <name type="common">Blue mussel</name>
    <dbReference type="NCBI Taxonomy" id="6550"/>
    <lineage>
        <taxon>Eukaryota</taxon>
        <taxon>Metazoa</taxon>
        <taxon>Spiralia</taxon>
        <taxon>Lophotrochozoa</taxon>
        <taxon>Mollusca</taxon>
        <taxon>Bivalvia</taxon>
        <taxon>Autobranchia</taxon>
        <taxon>Pteriomorphia</taxon>
        <taxon>Mytilida</taxon>
        <taxon>Mytiloidea</taxon>
        <taxon>Mytilidae</taxon>
        <taxon>Mytilinae</taxon>
        <taxon>Mytilus</taxon>
    </lineage>
</organism>
<dbReference type="InterPro" id="IPR036514">
    <property type="entry name" value="SGNH_hydro_sf"/>
</dbReference>
<evidence type="ECO:0000313" key="2">
    <source>
        <dbReference type="Proteomes" id="UP000683360"/>
    </source>
</evidence>
<dbReference type="Proteomes" id="UP000683360">
    <property type="component" value="Unassembled WGS sequence"/>
</dbReference>
<protein>
    <submittedName>
        <fullName evidence="1">Uncharacterized protein</fullName>
    </submittedName>
</protein>
<dbReference type="AlphaFoldDB" id="A0A8S3R0M5"/>
<dbReference type="SUPFAM" id="SSF52266">
    <property type="entry name" value="SGNH hydrolase"/>
    <property type="match status" value="1"/>
</dbReference>
<dbReference type="OrthoDB" id="6048568at2759"/>
<dbReference type="Gene3D" id="3.40.50.1110">
    <property type="entry name" value="SGNH hydrolase"/>
    <property type="match status" value="1"/>
</dbReference>
<accession>A0A8S3R0M5</accession>
<keyword evidence="2" id="KW-1185">Reference proteome</keyword>
<dbReference type="EMBL" id="CAJPWZ010000863">
    <property type="protein sequence ID" value="CAG2201696.1"/>
    <property type="molecule type" value="Genomic_DNA"/>
</dbReference>